<feature type="region of interest" description="Disordered" evidence="1">
    <location>
        <begin position="323"/>
        <end position="355"/>
    </location>
</feature>
<name>A0A8H3HYD6_9LECA</name>
<feature type="compositionally biased region" description="Polar residues" evidence="1">
    <location>
        <begin position="33"/>
        <end position="44"/>
    </location>
</feature>
<sequence length="460" mass="51449">MARLNDPVESDDELPELSTILGPRKQEYGKLPSQRQGETQNSADQDLLTDRHATSPRAVTRVSSDKPQSKKQRPLWYLKQAHVNDLLLPVVTASIRDSKIEESQSIETADSVANRGSPKRLAKVFTDYGKLAQMPANTSNLIHYDDDSSTDLSGFIVPDSASDREALVSVSPKNKSRVRKKISGASPQNHDLQISRWPQPNTRQPRGTTKVISPGEMNSSRTCLDSPPSDEAVKSELIEAQPKLDDCLTLSPPRFSLPYEYDTYHPLTPPSSPSKSKLKSPSKRHRIPPSPHRPSIDAFWSQDVINDWNEQYSPRKIVESPRKIQLHSVDQDEDLSPSESPRKSVMKSPSKKDKKAIERRKLFDDRKHELATAFLTEVDQTISKGQIASMALSTGGIHIIWSKKLSSTAGRADWRREAIRSMNADGCVSNITHRHHASIELAEKVIDDEGQLSRNPIITE</sequence>
<dbReference type="Proteomes" id="UP000664534">
    <property type="component" value="Unassembled WGS sequence"/>
</dbReference>
<organism evidence="2 3">
    <name type="scientific">Imshaugia aleurites</name>
    <dbReference type="NCBI Taxonomy" id="172621"/>
    <lineage>
        <taxon>Eukaryota</taxon>
        <taxon>Fungi</taxon>
        <taxon>Dikarya</taxon>
        <taxon>Ascomycota</taxon>
        <taxon>Pezizomycotina</taxon>
        <taxon>Lecanoromycetes</taxon>
        <taxon>OSLEUM clade</taxon>
        <taxon>Lecanoromycetidae</taxon>
        <taxon>Lecanorales</taxon>
        <taxon>Lecanorineae</taxon>
        <taxon>Parmeliaceae</taxon>
        <taxon>Imshaugia</taxon>
    </lineage>
</organism>
<feature type="region of interest" description="Disordered" evidence="1">
    <location>
        <begin position="166"/>
        <end position="233"/>
    </location>
</feature>
<feature type="region of interest" description="Disordered" evidence="1">
    <location>
        <begin position="1"/>
        <end position="73"/>
    </location>
</feature>
<feature type="region of interest" description="Disordered" evidence="1">
    <location>
        <begin position="261"/>
        <end position="298"/>
    </location>
</feature>
<dbReference type="OrthoDB" id="20772at2759"/>
<evidence type="ECO:0000313" key="3">
    <source>
        <dbReference type="Proteomes" id="UP000664534"/>
    </source>
</evidence>
<protein>
    <submittedName>
        <fullName evidence="2">Uncharacterized protein</fullName>
    </submittedName>
</protein>
<evidence type="ECO:0000313" key="2">
    <source>
        <dbReference type="EMBL" id="CAF9907552.1"/>
    </source>
</evidence>
<keyword evidence="3" id="KW-1185">Reference proteome</keyword>
<dbReference type="AlphaFoldDB" id="A0A8H3HYD6"/>
<accession>A0A8H3HYD6</accession>
<gene>
    <name evidence="2" type="ORF">IMSHALPRED_005565</name>
</gene>
<evidence type="ECO:0000256" key="1">
    <source>
        <dbReference type="SAM" id="MobiDB-lite"/>
    </source>
</evidence>
<feature type="compositionally biased region" description="Basic residues" evidence="1">
    <location>
        <begin position="276"/>
        <end position="287"/>
    </location>
</feature>
<feature type="compositionally biased region" description="Polar residues" evidence="1">
    <location>
        <begin position="185"/>
        <end position="223"/>
    </location>
</feature>
<proteinExistence type="predicted"/>
<reference evidence="2" key="1">
    <citation type="submission" date="2021-03" db="EMBL/GenBank/DDBJ databases">
        <authorList>
            <person name="Tagirdzhanova G."/>
        </authorList>
    </citation>
    <scope>NUCLEOTIDE SEQUENCE</scope>
</reference>
<comment type="caution">
    <text evidence="2">The sequence shown here is derived from an EMBL/GenBank/DDBJ whole genome shotgun (WGS) entry which is preliminary data.</text>
</comment>
<dbReference type="EMBL" id="CAJPDT010000003">
    <property type="protein sequence ID" value="CAF9907552.1"/>
    <property type="molecule type" value="Genomic_DNA"/>
</dbReference>